<gene>
    <name evidence="1" type="ORF">LDC_03182</name>
</gene>
<name>F8UI08_9ZZZZ</name>
<accession>F8UI08</accession>
<dbReference type="InterPro" id="IPR019734">
    <property type="entry name" value="TPR_rpt"/>
</dbReference>
<dbReference type="InterPro" id="IPR011990">
    <property type="entry name" value="TPR-like_helical_dom_sf"/>
</dbReference>
<protein>
    <submittedName>
        <fullName evidence="1">Uncharacterized protein</fullName>
    </submittedName>
</protein>
<dbReference type="EMBL" id="JF805284">
    <property type="protein sequence ID" value="AEI30665.1"/>
    <property type="molecule type" value="Genomic_DNA"/>
</dbReference>
<reference evidence="1" key="1">
    <citation type="submission" date="2011-04" db="EMBL/GenBank/DDBJ databases">
        <title>Taxonomic and functional metagenomic profiling of the microbial community in the anoxic sediment of a brackish shallow lake (Laguna de Carrizo Central Spain).</title>
        <authorList>
            <consortium name="CONSOLIDER consortium CSD2007-00005"/>
            <person name="Guazzaroni M.-E."/>
            <person name="Richter M."/>
            <person name="Garcia-Salamanca A."/>
            <person name="Yarza P."/>
            <person name="Ferrer M."/>
        </authorList>
    </citation>
    <scope>NUCLEOTIDE SEQUENCE</scope>
</reference>
<dbReference type="Pfam" id="PF13174">
    <property type="entry name" value="TPR_6"/>
    <property type="match status" value="1"/>
</dbReference>
<dbReference type="PROSITE" id="PS50005">
    <property type="entry name" value="TPR"/>
    <property type="match status" value="1"/>
</dbReference>
<dbReference type="Gene3D" id="1.25.40.10">
    <property type="entry name" value="Tetratricopeptide repeat domain"/>
    <property type="match status" value="1"/>
</dbReference>
<dbReference type="SMART" id="SM00028">
    <property type="entry name" value="TPR"/>
    <property type="match status" value="1"/>
</dbReference>
<organism evidence="1">
    <name type="scientific">uncultured microorganism</name>
    <dbReference type="NCBI Taxonomy" id="358574"/>
    <lineage>
        <taxon>unclassified sequences</taxon>
        <taxon>environmental samples</taxon>
    </lineage>
</organism>
<sequence length="135" mass="14889">MAVVFWGAWAARGATLEETFNQALIAEEGRRDYEAARSGYEEVVRLLDSQRRLAATAVFRLGEVYRKLNRTNDAVAQFERVLRQFPDEGILVQLSQQNLAALGRGPGAADGKVFLAGDSGRSFEWQVGGGLTRRA</sequence>
<proteinExistence type="predicted"/>
<dbReference type="AlphaFoldDB" id="F8UI08"/>
<dbReference type="SUPFAM" id="SSF48452">
    <property type="entry name" value="TPR-like"/>
    <property type="match status" value="1"/>
</dbReference>
<evidence type="ECO:0000313" key="1">
    <source>
        <dbReference type="EMBL" id="AEI30665.1"/>
    </source>
</evidence>